<dbReference type="Gene3D" id="3.10.129.10">
    <property type="entry name" value="Hotdog Thioesterase"/>
    <property type="match status" value="2"/>
</dbReference>
<feature type="domain" description="HotDog ACOT-type" evidence="6">
    <location>
        <begin position="399"/>
        <end position="529"/>
    </location>
</feature>
<reference evidence="7" key="1">
    <citation type="submission" date="2020-07" db="EMBL/GenBank/DDBJ databases">
        <title>Draft Genome Sequence of a Deep-Sea Yeast, Naganishia (Cryptococcus) liquefaciens strain N6.</title>
        <authorList>
            <person name="Han Y.W."/>
            <person name="Kajitani R."/>
            <person name="Morimoto H."/>
            <person name="Parhat M."/>
            <person name="Tsubouchi H."/>
            <person name="Bakenova O."/>
            <person name="Ogata M."/>
            <person name="Argunhan B."/>
            <person name="Aoki R."/>
            <person name="Kajiwara S."/>
            <person name="Itoh T."/>
            <person name="Iwasaki H."/>
        </authorList>
    </citation>
    <scope>NUCLEOTIDE SEQUENCE</scope>
    <source>
        <strain evidence="7">N6</strain>
    </source>
</reference>
<dbReference type="InterPro" id="IPR033120">
    <property type="entry name" value="HOTDOG_ACOT"/>
</dbReference>
<evidence type="ECO:0000256" key="3">
    <source>
        <dbReference type="ARBA" id="ARBA00022801"/>
    </source>
</evidence>
<dbReference type="GO" id="GO:0005739">
    <property type="term" value="C:mitochondrion"/>
    <property type="evidence" value="ECO:0007669"/>
    <property type="project" value="TreeGrafter"/>
</dbReference>
<evidence type="ECO:0000313" key="7">
    <source>
        <dbReference type="EMBL" id="GHJ83840.1"/>
    </source>
</evidence>
<feature type="region of interest" description="Disordered" evidence="5">
    <location>
        <begin position="131"/>
        <end position="155"/>
    </location>
</feature>
<dbReference type="AlphaFoldDB" id="A0A8H3TMJ9"/>
<evidence type="ECO:0000259" key="6">
    <source>
        <dbReference type="PROSITE" id="PS51770"/>
    </source>
</evidence>
<accession>A0A8H3TMJ9</accession>
<dbReference type="GO" id="GO:0006637">
    <property type="term" value="P:acyl-CoA metabolic process"/>
    <property type="evidence" value="ECO:0007669"/>
    <property type="project" value="TreeGrafter"/>
</dbReference>
<name>A0A8H3TMJ9_9TREE</name>
<dbReference type="GO" id="GO:0047617">
    <property type="term" value="F:fatty acyl-CoA hydrolase activity"/>
    <property type="evidence" value="ECO:0007669"/>
    <property type="project" value="TreeGrafter"/>
</dbReference>
<organism evidence="7 8">
    <name type="scientific">Naganishia liquefaciens</name>
    <dbReference type="NCBI Taxonomy" id="104408"/>
    <lineage>
        <taxon>Eukaryota</taxon>
        <taxon>Fungi</taxon>
        <taxon>Dikarya</taxon>
        <taxon>Basidiomycota</taxon>
        <taxon>Agaricomycotina</taxon>
        <taxon>Tremellomycetes</taxon>
        <taxon>Filobasidiales</taxon>
        <taxon>Filobasidiaceae</taxon>
        <taxon>Naganishia</taxon>
    </lineage>
</organism>
<keyword evidence="3" id="KW-0378">Hydrolase</keyword>
<keyword evidence="2" id="KW-0677">Repeat</keyword>
<dbReference type="PANTHER" id="PTHR12655:SF0">
    <property type="entry name" value="ACYL-COENZYME A THIOESTERASE 9, MITOCHONDRIAL"/>
    <property type="match status" value="1"/>
</dbReference>
<keyword evidence="8" id="KW-1185">Reference proteome</keyword>
<feature type="compositionally biased region" description="Polar residues" evidence="5">
    <location>
        <begin position="133"/>
        <end position="143"/>
    </location>
</feature>
<dbReference type="InterPro" id="IPR029069">
    <property type="entry name" value="HotDog_dom_sf"/>
</dbReference>
<evidence type="ECO:0000256" key="1">
    <source>
        <dbReference type="ARBA" id="ARBA00010458"/>
    </source>
</evidence>
<evidence type="ECO:0000256" key="5">
    <source>
        <dbReference type="SAM" id="MobiDB-lite"/>
    </source>
</evidence>
<gene>
    <name evidence="7" type="ORF">NliqN6_0242</name>
</gene>
<comment type="caution">
    <text evidence="7">The sequence shown here is derived from an EMBL/GenBank/DDBJ whole genome shotgun (WGS) entry which is preliminary data.</text>
</comment>
<protein>
    <recommendedName>
        <fullName evidence="6">HotDog ACOT-type domain-containing protein</fullName>
    </recommendedName>
</protein>
<dbReference type="OrthoDB" id="331699at2759"/>
<dbReference type="PANTHER" id="PTHR12655">
    <property type="entry name" value="ACYL-COA THIOESTERASE"/>
    <property type="match status" value="1"/>
</dbReference>
<dbReference type="EMBL" id="BLZA01000005">
    <property type="protein sequence ID" value="GHJ83840.1"/>
    <property type="molecule type" value="Genomic_DNA"/>
</dbReference>
<evidence type="ECO:0000256" key="2">
    <source>
        <dbReference type="ARBA" id="ARBA00022737"/>
    </source>
</evidence>
<dbReference type="SUPFAM" id="SSF54637">
    <property type="entry name" value="Thioesterase/thiol ester dehydrase-isomerase"/>
    <property type="match status" value="2"/>
</dbReference>
<keyword evidence="4" id="KW-0809">Transit peptide</keyword>
<evidence type="ECO:0000256" key="4">
    <source>
        <dbReference type="ARBA" id="ARBA00022946"/>
    </source>
</evidence>
<dbReference type="CDD" id="cd03442">
    <property type="entry name" value="BFIT_BACH"/>
    <property type="match status" value="2"/>
</dbReference>
<feature type="domain" description="HotDog ACOT-type" evidence="6">
    <location>
        <begin position="165"/>
        <end position="310"/>
    </location>
</feature>
<evidence type="ECO:0000313" key="8">
    <source>
        <dbReference type="Proteomes" id="UP000620104"/>
    </source>
</evidence>
<dbReference type="PROSITE" id="PS51770">
    <property type="entry name" value="HOTDOG_ACOT"/>
    <property type="match status" value="2"/>
</dbReference>
<sequence length="565" mass="62305">MQRAPIVNLVQRRNVCRTGSLFRRGPGLSTTPSLFSERNHAKPLCNNTSGRRQPSVRAFHTSGDFADYMKQVMSPMTGHVGEQTPSEESNTLREIDRLFTIISKKACQKSSTTHPLVMLGRRSGRWLDDSAAAETTNGGTSSARETRQQRVEAGTRTMADSFTIAVLPFSTDRELLEKFKNPNGGLRIGKLLESLDSLAGTIGYRHCLPPSAFATSTEDGMTGITTASIVKASHDAGLYIATAAADRIDMFESLSHPHEIQDIRFSGFVTYTGSSSMEIFVRMEGSGTQPGDEPKTIMLGRFSIVCRDAETHRAKNCPHLVLNTPEEKAMFAIGEDHKNRKKIASKIALDKIPPSQGEINMLHEMMLKVGEREKELEHSGRSGVQALRTSLKEEIVCTRDTELGNVTLVQPQDRNLHGKVFGGHLMRLAFELAYVNAAIFAGRPLRFLALDQIIFSRPVPIGAVVRMKAVTVTSTRPKTDEELADGLRTTSAGNAKVHVVVTAQIQDVAKGSRETTNSFFFSFASENREPLPKLVVPKTYREAMAYIEGARRLEVGSALRRHYKS</sequence>
<dbReference type="Proteomes" id="UP000620104">
    <property type="component" value="Unassembled WGS sequence"/>
</dbReference>
<proteinExistence type="inferred from homology"/>
<comment type="similarity">
    <text evidence="1">Belongs to the acyl coenzyme A hydrolase family.</text>
</comment>